<evidence type="ECO:0000256" key="9">
    <source>
        <dbReference type="SAM" id="SignalP"/>
    </source>
</evidence>
<dbReference type="InterPro" id="IPR011050">
    <property type="entry name" value="Pectin_lyase_fold/virulence"/>
</dbReference>
<organism evidence="10">
    <name type="scientific">Bacteroides salyersiae</name>
    <dbReference type="NCBI Taxonomy" id="291644"/>
    <lineage>
        <taxon>Bacteria</taxon>
        <taxon>Pseudomonadati</taxon>
        <taxon>Bacteroidota</taxon>
        <taxon>Bacteroidia</taxon>
        <taxon>Bacteroidales</taxon>
        <taxon>Bacteroidaceae</taxon>
        <taxon>Bacteroides</taxon>
    </lineage>
</organism>
<feature type="non-terminal residue" evidence="10">
    <location>
        <position position="137"/>
    </location>
</feature>
<comment type="subcellular location">
    <subcellularLocation>
        <location evidence="2">Secreted</location>
    </subcellularLocation>
</comment>
<keyword evidence="3" id="KW-0964">Secreted</keyword>
<keyword evidence="5 9" id="KW-0732">Signal</keyword>
<evidence type="ECO:0000256" key="5">
    <source>
        <dbReference type="ARBA" id="ARBA00022729"/>
    </source>
</evidence>
<accession>A0A641MNP0</accession>
<evidence type="ECO:0000256" key="1">
    <source>
        <dbReference type="ARBA" id="ARBA00001913"/>
    </source>
</evidence>
<dbReference type="GO" id="GO:0046872">
    <property type="term" value="F:metal ion binding"/>
    <property type="evidence" value="ECO:0007669"/>
    <property type="project" value="UniProtKB-KW"/>
</dbReference>
<keyword evidence="7" id="KW-0456">Lyase</keyword>
<evidence type="ECO:0000256" key="7">
    <source>
        <dbReference type="ARBA" id="ARBA00023239"/>
    </source>
</evidence>
<dbReference type="AlphaFoldDB" id="A0A641MNP0"/>
<dbReference type="Gene3D" id="2.160.20.10">
    <property type="entry name" value="Single-stranded right-handed beta-helix, Pectin lyase-like"/>
    <property type="match status" value="1"/>
</dbReference>
<evidence type="ECO:0000256" key="8">
    <source>
        <dbReference type="ARBA" id="ARBA00038263"/>
    </source>
</evidence>
<sequence length="137" mass="14724">MKNVIITSVLALMLATGANAKNIYVSPDGSTSNNGNSWDSPISDLGTAYSKASKGDVILMAAGTYTVTATINMIEGVHVYGGFAKGETSIENRVRPNAATEPWKFTNETIITSGNQTFRLVDRVDKDTFWENTIIDG</sequence>
<evidence type="ECO:0000256" key="3">
    <source>
        <dbReference type="ARBA" id="ARBA00022525"/>
    </source>
</evidence>
<comment type="caution">
    <text evidence="10">The sequence shown here is derived from an EMBL/GenBank/DDBJ whole genome shotgun (WGS) entry which is preliminary data.</text>
</comment>
<evidence type="ECO:0000313" key="10">
    <source>
        <dbReference type="EMBL" id="KAA3712759.1"/>
    </source>
</evidence>
<dbReference type="GO" id="GO:0005576">
    <property type="term" value="C:extracellular region"/>
    <property type="evidence" value="ECO:0007669"/>
    <property type="project" value="UniProtKB-SubCell"/>
</dbReference>
<feature type="chain" id="PRO_5025007513" evidence="9">
    <location>
        <begin position="21"/>
        <end position="137"/>
    </location>
</feature>
<dbReference type="SUPFAM" id="SSF51126">
    <property type="entry name" value="Pectin lyase-like"/>
    <property type="match status" value="1"/>
</dbReference>
<keyword evidence="4" id="KW-0479">Metal-binding</keyword>
<evidence type="ECO:0000256" key="6">
    <source>
        <dbReference type="ARBA" id="ARBA00022837"/>
    </source>
</evidence>
<name>A0A641MNP0_9BACE</name>
<dbReference type="PANTHER" id="PTHR40088">
    <property type="entry name" value="PECTATE LYASE (EUROFUNG)"/>
    <property type="match status" value="1"/>
</dbReference>
<dbReference type="GO" id="GO:0016837">
    <property type="term" value="F:carbon-oxygen lyase activity, acting on polysaccharides"/>
    <property type="evidence" value="ECO:0007669"/>
    <property type="project" value="TreeGrafter"/>
</dbReference>
<dbReference type="PANTHER" id="PTHR40088:SF1">
    <property type="entry name" value="PECTATE LYASE PEL9"/>
    <property type="match status" value="1"/>
</dbReference>
<evidence type="ECO:0000256" key="4">
    <source>
        <dbReference type="ARBA" id="ARBA00022723"/>
    </source>
</evidence>
<evidence type="ECO:0000256" key="2">
    <source>
        <dbReference type="ARBA" id="ARBA00004613"/>
    </source>
</evidence>
<comment type="similarity">
    <text evidence="8">Belongs to the polysaccharide lyase 9 family.</text>
</comment>
<protein>
    <submittedName>
        <fullName evidence="10">Por secretion system protein</fullName>
    </submittedName>
</protein>
<dbReference type="InterPro" id="IPR012334">
    <property type="entry name" value="Pectin_lyas_fold"/>
</dbReference>
<reference evidence="10" key="1">
    <citation type="journal article" date="2019" name="Nat. Med.">
        <title>A library of human gut bacterial isolates paired with longitudinal multiomics data enables mechanistic microbiome research.</title>
        <authorList>
            <person name="Poyet M."/>
            <person name="Groussin M."/>
            <person name="Gibbons S.M."/>
            <person name="Avila-Pacheco J."/>
            <person name="Jiang X."/>
            <person name="Kearney S.M."/>
            <person name="Perrotta A.R."/>
            <person name="Berdy B."/>
            <person name="Zhao S."/>
            <person name="Lieberman T.D."/>
            <person name="Swanson P.K."/>
            <person name="Smith M."/>
            <person name="Roesemann S."/>
            <person name="Alexander J.E."/>
            <person name="Rich S.A."/>
            <person name="Livny J."/>
            <person name="Vlamakis H."/>
            <person name="Clish C."/>
            <person name="Bullock K."/>
            <person name="Deik A."/>
            <person name="Scott J."/>
            <person name="Pierce K.A."/>
            <person name="Xavier R.J."/>
            <person name="Alm E.J."/>
        </authorList>
    </citation>
    <scope>NUCLEOTIDE SEQUENCE</scope>
    <source>
        <strain evidence="10">BIOML-A21</strain>
    </source>
</reference>
<dbReference type="EMBL" id="VWMU01000155">
    <property type="protein sequence ID" value="KAA3712759.1"/>
    <property type="molecule type" value="Genomic_DNA"/>
</dbReference>
<comment type="cofactor">
    <cofactor evidence="1">
        <name>Ca(2+)</name>
        <dbReference type="ChEBI" id="CHEBI:29108"/>
    </cofactor>
</comment>
<dbReference type="InterPro" id="IPR052052">
    <property type="entry name" value="Polysaccharide_Lyase_9"/>
</dbReference>
<feature type="signal peptide" evidence="9">
    <location>
        <begin position="1"/>
        <end position="20"/>
    </location>
</feature>
<gene>
    <name evidence="10" type="ORF">F3F94_16890</name>
</gene>
<proteinExistence type="inferred from homology"/>
<keyword evidence="6" id="KW-0106">Calcium</keyword>